<proteinExistence type="predicted"/>
<evidence type="ECO:0000313" key="4">
    <source>
        <dbReference type="EMBL" id="KAF7804750.1"/>
    </source>
</evidence>
<dbReference type="GO" id="GO:0009686">
    <property type="term" value="P:gibberellin biosynthetic process"/>
    <property type="evidence" value="ECO:0007669"/>
    <property type="project" value="TreeGrafter"/>
</dbReference>
<dbReference type="AlphaFoldDB" id="A0A834SLW6"/>
<dbReference type="OrthoDB" id="2343925at2759"/>
<dbReference type="InterPro" id="IPR008930">
    <property type="entry name" value="Terpenoid_cyclase/PrenylTrfase"/>
</dbReference>
<keyword evidence="3" id="KW-0460">Magnesium</keyword>
<dbReference type="GO" id="GO:0000287">
    <property type="term" value="F:magnesium ion binding"/>
    <property type="evidence" value="ECO:0007669"/>
    <property type="project" value="TreeGrafter"/>
</dbReference>
<comment type="cofactor">
    <cofactor evidence="1">
        <name>Mg(2+)</name>
        <dbReference type="ChEBI" id="CHEBI:18420"/>
    </cofactor>
</comment>
<keyword evidence="2" id="KW-0479">Metal-binding</keyword>
<evidence type="ECO:0000256" key="1">
    <source>
        <dbReference type="ARBA" id="ARBA00001946"/>
    </source>
</evidence>
<dbReference type="Gene3D" id="1.50.10.160">
    <property type="match status" value="1"/>
</dbReference>
<comment type="caution">
    <text evidence="4">The sequence shown here is derived from an EMBL/GenBank/DDBJ whole genome shotgun (WGS) entry which is preliminary data.</text>
</comment>
<evidence type="ECO:0000313" key="5">
    <source>
        <dbReference type="Proteomes" id="UP000634136"/>
    </source>
</evidence>
<keyword evidence="5" id="KW-1185">Reference proteome</keyword>
<dbReference type="Proteomes" id="UP000634136">
    <property type="component" value="Unassembled WGS sequence"/>
</dbReference>
<dbReference type="PANTHER" id="PTHR31739:SF4">
    <property type="entry name" value="ENT-COPALYL DIPHOSPHATE SYNTHASE, CHLOROPLASTIC"/>
    <property type="match status" value="1"/>
</dbReference>
<dbReference type="EMBL" id="JAAIUW010000013">
    <property type="protein sequence ID" value="KAF7804750.1"/>
    <property type="molecule type" value="Genomic_DNA"/>
</dbReference>
<dbReference type="PANTHER" id="PTHR31739">
    <property type="entry name" value="ENT-COPALYL DIPHOSPHATE SYNTHASE, CHLOROPLASTIC"/>
    <property type="match status" value="1"/>
</dbReference>
<dbReference type="InterPro" id="IPR050148">
    <property type="entry name" value="Terpene_synthase-like"/>
</dbReference>
<sequence>MSSHYFPSLSYCNHLTIPSSYFPSSFLHLYCYHQSFAGAVSSDAKHKLATFGYRLGCNAISKPRTQDHYTESAFQGGLPTLKWPQEIVEDDIDDEQAYEEVGVRNEIKRQVEGIRRILSCMEDGEISISAYDTAWVALVQDVNGSGSPQFPSSLEWIANNQLPDGSWGDAEFFSAHDRIINTLACVVALKSWNIHPDKCDRGMAFFNENLSKLENEKVEHMLIGFEVAFPSLLDVARSLNIQIPDDSPILKDVFAKRNLKLSR</sequence>
<gene>
    <name evidence="4" type="ORF">G2W53_043861</name>
</gene>
<accession>A0A834SLW6</accession>
<protein>
    <submittedName>
        <fullName evidence="4">Ent-copalyl diphosphate synthase, chloroplastic</fullName>
    </submittedName>
</protein>
<evidence type="ECO:0000256" key="3">
    <source>
        <dbReference type="ARBA" id="ARBA00022842"/>
    </source>
</evidence>
<dbReference type="SUPFAM" id="SSF48239">
    <property type="entry name" value="Terpenoid cyclases/Protein prenyltransferases"/>
    <property type="match status" value="1"/>
</dbReference>
<dbReference type="GO" id="GO:0010333">
    <property type="term" value="F:terpene synthase activity"/>
    <property type="evidence" value="ECO:0007669"/>
    <property type="project" value="InterPro"/>
</dbReference>
<reference evidence="4" key="1">
    <citation type="submission" date="2020-09" db="EMBL/GenBank/DDBJ databases">
        <title>Genome-Enabled Discovery of Anthraquinone Biosynthesis in Senna tora.</title>
        <authorList>
            <person name="Kang S.-H."/>
            <person name="Pandey R.P."/>
            <person name="Lee C.-M."/>
            <person name="Sim J.-S."/>
            <person name="Jeong J.-T."/>
            <person name="Choi B.-S."/>
            <person name="Jung M."/>
            <person name="Ginzburg D."/>
            <person name="Zhao K."/>
            <person name="Won S.Y."/>
            <person name="Oh T.-J."/>
            <person name="Yu Y."/>
            <person name="Kim N.-H."/>
            <person name="Lee O.R."/>
            <person name="Lee T.-H."/>
            <person name="Bashyal P."/>
            <person name="Kim T.-S."/>
            <person name="Lee W.-H."/>
            <person name="Kawkins C."/>
            <person name="Kim C.-K."/>
            <person name="Kim J.S."/>
            <person name="Ahn B.O."/>
            <person name="Rhee S.Y."/>
            <person name="Sohng J.K."/>
        </authorList>
    </citation>
    <scope>NUCLEOTIDE SEQUENCE</scope>
    <source>
        <tissue evidence="4">Leaf</tissue>
    </source>
</reference>
<name>A0A834SLW6_9FABA</name>
<dbReference type="GO" id="GO:0009507">
    <property type="term" value="C:chloroplast"/>
    <property type="evidence" value="ECO:0007669"/>
    <property type="project" value="TreeGrafter"/>
</dbReference>
<organism evidence="4 5">
    <name type="scientific">Senna tora</name>
    <dbReference type="NCBI Taxonomy" id="362788"/>
    <lineage>
        <taxon>Eukaryota</taxon>
        <taxon>Viridiplantae</taxon>
        <taxon>Streptophyta</taxon>
        <taxon>Embryophyta</taxon>
        <taxon>Tracheophyta</taxon>
        <taxon>Spermatophyta</taxon>
        <taxon>Magnoliopsida</taxon>
        <taxon>eudicotyledons</taxon>
        <taxon>Gunneridae</taxon>
        <taxon>Pentapetalae</taxon>
        <taxon>rosids</taxon>
        <taxon>fabids</taxon>
        <taxon>Fabales</taxon>
        <taxon>Fabaceae</taxon>
        <taxon>Caesalpinioideae</taxon>
        <taxon>Cassia clade</taxon>
        <taxon>Senna</taxon>
    </lineage>
</organism>
<evidence type="ECO:0000256" key="2">
    <source>
        <dbReference type="ARBA" id="ARBA00022723"/>
    </source>
</evidence>